<dbReference type="GO" id="GO:0006357">
    <property type="term" value="P:regulation of transcription by RNA polymerase II"/>
    <property type="evidence" value="ECO:0007669"/>
    <property type="project" value="TreeGrafter"/>
</dbReference>
<evidence type="ECO:0000256" key="3">
    <source>
        <dbReference type="ARBA" id="ARBA00022833"/>
    </source>
</evidence>
<accession>A0AAV4I7D6</accession>
<comment type="caution">
    <text evidence="5">The sequence shown here is derived from an EMBL/GenBank/DDBJ whole genome shotgun (WGS) entry which is preliminary data.</text>
</comment>
<proteinExistence type="predicted"/>
<dbReference type="InterPro" id="IPR050701">
    <property type="entry name" value="Histone_Mod_Regulator"/>
</dbReference>
<name>A0AAV4I7D6_9GAST</name>
<evidence type="ECO:0000256" key="1">
    <source>
        <dbReference type="ARBA" id="ARBA00022723"/>
    </source>
</evidence>
<dbReference type="PANTHER" id="PTHR13793:SF107">
    <property type="entry name" value="BROMODOMAIN-CONTAINING PROTEIN HOMOLOG"/>
    <property type="match status" value="1"/>
</dbReference>
<protein>
    <submittedName>
        <fullName evidence="5">Lysine-specific demethylase 4C</fullName>
    </submittedName>
</protein>
<dbReference type="PANTHER" id="PTHR13793">
    <property type="entry name" value="PHD FINGER PROTEINS"/>
    <property type="match status" value="1"/>
</dbReference>
<dbReference type="Gene3D" id="2.30.30.140">
    <property type="match status" value="1"/>
</dbReference>
<keyword evidence="6" id="KW-1185">Reference proteome</keyword>
<gene>
    <name evidence="5" type="ORF">ElyMa_006529800</name>
</gene>
<dbReference type="GO" id="GO:0008270">
    <property type="term" value="F:zinc ion binding"/>
    <property type="evidence" value="ECO:0007669"/>
    <property type="project" value="UniProtKB-KW"/>
</dbReference>
<dbReference type="Gene3D" id="3.30.40.10">
    <property type="entry name" value="Zinc/RING finger domain, C3HC4 (zinc finger)"/>
    <property type="match status" value="1"/>
</dbReference>
<dbReference type="Proteomes" id="UP000762676">
    <property type="component" value="Unassembled WGS sequence"/>
</dbReference>
<evidence type="ECO:0000256" key="2">
    <source>
        <dbReference type="ARBA" id="ARBA00022771"/>
    </source>
</evidence>
<evidence type="ECO:0000259" key="4">
    <source>
        <dbReference type="PROSITE" id="PS51805"/>
    </source>
</evidence>
<organism evidence="5 6">
    <name type="scientific">Elysia marginata</name>
    <dbReference type="NCBI Taxonomy" id="1093978"/>
    <lineage>
        <taxon>Eukaryota</taxon>
        <taxon>Metazoa</taxon>
        <taxon>Spiralia</taxon>
        <taxon>Lophotrochozoa</taxon>
        <taxon>Mollusca</taxon>
        <taxon>Gastropoda</taxon>
        <taxon>Heterobranchia</taxon>
        <taxon>Euthyneura</taxon>
        <taxon>Panpulmonata</taxon>
        <taxon>Sacoglossa</taxon>
        <taxon>Placobranchoidea</taxon>
        <taxon>Plakobranchidae</taxon>
        <taxon>Elysia</taxon>
    </lineage>
</organism>
<keyword evidence="2" id="KW-0863">Zinc-finger</keyword>
<reference evidence="5 6" key="1">
    <citation type="journal article" date="2021" name="Elife">
        <title>Chloroplast acquisition without the gene transfer in kleptoplastic sea slugs, Plakobranchus ocellatus.</title>
        <authorList>
            <person name="Maeda T."/>
            <person name="Takahashi S."/>
            <person name="Yoshida T."/>
            <person name="Shimamura S."/>
            <person name="Takaki Y."/>
            <person name="Nagai Y."/>
            <person name="Toyoda A."/>
            <person name="Suzuki Y."/>
            <person name="Arimoto A."/>
            <person name="Ishii H."/>
            <person name="Satoh N."/>
            <person name="Nishiyama T."/>
            <person name="Hasebe M."/>
            <person name="Maruyama T."/>
            <person name="Minagawa J."/>
            <person name="Obokata J."/>
            <person name="Shigenobu S."/>
        </authorList>
    </citation>
    <scope>NUCLEOTIDE SEQUENCE [LARGE SCALE GENOMIC DNA]</scope>
</reference>
<dbReference type="Pfam" id="PF13832">
    <property type="entry name" value="zf-HC5HC2H_2"/>
    <property type="match status" value="1"/>
</dbReference>
<evidence type="ECO:0000313" key="6">
    <source>
        <dbReference type="Proteomes" id="UP000762676"/>
    </source>
</evidence>
<dbReference type="InterPro" id="IPR013083">
    <property type="entry name" value="Znf_RING/FYVE/PHD"/>
</dbReference>
<dbReference type="EMBL" id="BMAT01013103">
    <property type="protein sequence ID" value="GFS05830.1"/>
    <property type="molecule type" value="Genomic_DNA"/>
</dbReference>
<keyword evidence="1" id="KW-0479">Metal-binding</keyword>
<feature type="non-terminal residue" evidence="5">
    <location>
        <position position="1"/>
    </location>
</feature>
<dbReference type="PROSITE" id="PS51805">
    <property type="entry name" value="EPHD"/>
    <property type="match status" value="1"/>
</dbReference>
<dbReference type="InterPro" id="IPR034732">
    <property type="entry name" value="EPHD"/>
</dbReference>
<dbReference type="AlphaFoldDB" id="A0AAV4I7D6"/>
<evidence type="ECO:0000313" key="5">
    <source>
        <dbReference type="EMBL" id="GFS05830.1"/>
    </source>
</evidence>
<keyword evidence="3" id="KW-0862">Zinc</keyword>
<sequence length="244" mass="26990">CYGEQEATLPAQWICSACRDGGEEIAVCSLCCLRGGALKPTTSGGWAHIVCALVIKEVYFKSVRDRAPVNVTAVGPERHKLNCELCASLRRSRPQNTVCVQCTFAGCVRSFHVTCGLVAGNKFQAGDRPGHIFVACQRHTSVINSNSRGKQAKSRIRQAEFLSNVNVGDPVLAKHKGKGRFYWAQVIHVTRKRHCEVDFDDGSFSDDLLLEDIMVRLTKQAAYSSYIALKLLRSEFTVFICLSF</sequence>
<dbReference type="SUPFAM" id="SSF63748">
    <property type="entry name" value="Tudor/PWWP/MBT"/>
    <property type="match status" value="1"/>
</dbReference>
<feature type="domain" description="PHD-type" evidence="4">
    <location>
        <begin position="25"/>
        <end position="140"/>
    </location>
</feature>